<proteinExistence type="predicted"/>
<dbReference type="SUPFAM" id="SSF52047">
    <property type="entry name" value="RNI-like"/>
    <property type="match status" value="1"/>
</dbReference>
<gene>
    <name evidence="1" type="ORF">VTL71DRAFT_1247</name>
</gene>
<name>A0ABR4CA52_9HELO</name>
<dbReference type="Proteomes" id="UP001595075">
    <property type="component" value="Unassembled WGS sequence"/>
</dbReference>
<dbReference type="Gene3D" id="3.80.10.10">
    <property type="entry name" value="Ribonuclease Inhibitor"/>
    <property type="match status" value="1"/>
</dbReference>
<protein>
    <submittedName>
        <fullName evidence="1">Uncharacterized protein</fullName>
    </submittedName>
</protein>
<dbReference type="EMBL" id="JAZHXI010000010">
    <property type="protein sequence ID" value="KAL2066823.1"/>
    <property type="molecule type" value="Genomic_DNA"/>
</dbReference>
<evidence type="ECO:0000313" key="2">
    <source>
        <dbReference type="Proteomes" id="UP001595075"/>
    </source>
</evidence>
<keyword evidence="2" id="KW-1185">Reference proteome</keyword>
<reference evidence="1 2" key="1">
    <citation type="journal article" date="2024" name="Commun. Biol.">
        <title>Comparative genomic analysis of thermophilic fungi reveals convergent evolutionary adaptations and gene losses.</title>
        <authorList>
            <person name="Steindorff A.S."/>
            <person name="Aguilar-Pontes M.V."/>
            <person name="Robinson A.J."/>
            <person name="Andreopoulos B."/>
            <person name="LaButti K."/>
            <person name="Kuo A."/>
            <person name="Mondo S."/>
            <person name="Riley R."/>
            <person name="Otillar R."/>
            <person name="Haridas S."/>
            <person name="Lipzen A."/>
            <person name="Grimwood J."/>
            <person name="Schmutz J."/>
            <person name="Clum A."/>
            <person name="Reid I.D."/>
            <person name="Moisan M.C."/>
            <person name="Butler G."/>
            <person name="Nguyen T.T.M."/>
            <person name="Dewar K."/>
            <person name="Conant G."/>
            <person name="Drula E."/>
            <person name="Henrissat B."/>
            <person name="Hansel C."/>
            <person name="Singer S."/>
            <person name="Hutchinson M.I."/>
            <person name="de Vries R.P."/>
            <person name="Natvig D.O."/>
            <person name="Powell A.J."/>
            <person name="Tsang A."/>
            <person name="Grigoriev I.V."/>
        </authorList>
    </citation>
    <scope>NUCLEOTIDE SEQUENCE [LARGE SCALE GENOMIC DNA]</scope>
    <source>
        <strain evidence="1 2">CBS 494.80</strain>
    </source>
</reference>
<comment type="caution">
    <text evidence="1">The sequence shown here is derived from an EMBL/GenBank/DDBJ whole genome shotgun (WGS) entry which is preliminary data.</text>
</comment>
<evidence type="ECO:0000313" key="1">
    <source>
        <dbReference type="EMBL" id="KAL2066823.1"/>
    </source>
</evidence>
<accession>A0ABR4CA52</accession>
<organism evidence="1 2">
    <name type="scientific">Oculimacula yallundae</name>
    <dbReference type="NCBI Taxonomy" id="86028"/>
    <lineage>
        <taxon>Eukaryota</taxon>
        <taxon>Fungi</taxon>
        <taxon>Dikarya</taxon>
        <taxon>Ascomycota</taxon>
        <taxon>Pezizomycotina</taxon>
        <taxon>Leotiomycetes</taxon>
        <taxon>Helotiales</taxon>
        <taxon>Ploettnerulaceae</taxon>
        <taxon>Oculimacula</taxon>
    </lineage>
</organism>
<sequence length="568" mass="64701">MDEYSSIDAEETHDVEVTKALSKTRAESAATATARGKRPLDLDIWFLIFDELRKDNTSRKFGEPNLEFQQWLRATRLVSRDFDTIVTQLVYRKFGCRDEVLIRDLINAVDGISLVVKTQGKVIKHTTQLQLPKYGERRLVEKIAMFLPSMEMLGLIWWRKIKSEDTTVLNLCAYANSMYLEAFMQGGSRSRFIEDNNFCIIDDSLNDSESNHLMDRKRTTNTPQTMVLKNAVQKNVSTEEGCSFAPIRNILPALDSLVLYNRDIGLAKSADDVLALWNLRNLRKLAFYWSDAGLLLRMVPNGDLAMLQSLIIYSKETDEDEATLKGLLYQAFRGMKSLKSLYIRHKQWKEIFSIENLRFPGASLTSLNLHGRRSGEEEPELRLLNAKYMYCIRDHCPNLKALSLDIDFTLADVSFDWLQAHLVELGINSWQYESTEVVAALSRYHSLTILDIWSCLSLVRKGATVHGTDPEYDAGCAISDKLLSAKLGENFSWLALHMDRRSGGDRPHWAALDEGVVWPPFDARMLVSRDGSWEFGIEWENQSPSLVLSAACHDNSNEEDNAMSQLKA</sequence>
<dbReference type="InterPro" id="IPR032675">
    <property type="entry name" value="LRR_dom_sf"/>
</dbReference>